<feature type="modified residue" description="4-aspartylphosphate" evidence="6">
    <location>
        <position position="724"/>
    </location>
</feature>
<evidence type="ECO:0000256" key="2">
    <source>
        <dbReference type="ARBA" id="ARBA00012438"/>
    </source>
</evidence>
<dbReference type="SMART" id="SM00388">
    <property type="entry name" value="HisKA"/>
    <property type="match status" value="1"/>
</dbReference>
<dbReference type="GO" id="GO:0009927">
    <property type="term" value="F:histidine phosphotransfer kinase activity"/>
    <property type="evidence" value="ECO:0007669"/>
    <property type="project" value="TreeGrafter"/>
</dbReference>
<dbReference type="InterPro" id="IPR004358">
    <property type="entry name" value="Sig_transdc_His_kin-like_C"/>
</dbReference>
<dbReference type="Pfam" id="PF02518">
    <property type="entry name" value="HATPase_c"/>
    <property type="match status" value="1"/>
</dbReference>
<dbReference type="Pfam" id="PF00512">
    <property type="entry name" value="HisKA"/>
    <property type="match status" value="1"/>
</dbReference>
<dbReference type="InterPro" id="IPR008979">
    <property type="entry name" value="Galactose-bd-like_sf"/>
</dbReference>
<keyword evidence="7" id="KW-0175">Coiled coil</keyword>
<dbReference type="InterPro" id="IPR011623">
    <property type="entry name" value="7TMR_DISM_rcpt_extracell_dom1"/>
</dbReference>
<evidence type="ECO:0000259" key="9">
    <source>
        <dbReference type="PROSITE" id="PS50109"/>
    </source>
</evidence>
<keyword evidence="8" id="KW-0472">Membrane</keyword>
<accession>A0A1F6G4J9</accession>
<dbReference type="Gene3D" id="1.10.287.130">
    <property type="match status" value="1"/>
</dbReference>
<keyword evidence="8" id="KW-0812">Transmembrane</keyword>
<dbReference type="PROSITE" id="PS50109">
    <property type="entry name" value="HIS_KIN"/>
    <property type="match status" value="1"/>
</dbReference>
<dbReference type="InterPro" id="IPR011006">
    <property type="entry name" value="CheY-like_superfamily"/>
</dbReference>
<evidence type="ECO:0000256" key="7">
    <source>
        <dbReference type="SAM" id="Coils"/>
    </source>
</evidence>
<dbReference type="Gene3D" id="3.40.50.2300">
    <property type="match status" value="1"/>
</dbReference>
<dbReference type="SMART" id="SM00387">
    <property type="entry name" value="HATPase_c"/>
    <property type="match status" value="1"/>
</dbReference>
<dbReference type="Pfam" id="PF07695">
    <property type="entry name" value="7TMR-DISM_7TM"/>
    <property type="match status" value="1"/>
</dbReference>
<dbReference type="Gene3D" id="3.30.565.10">
    <property type="entry name" value="Histidine kinase-like ATPase, C-terminal domain"/>
    <property type="match status" value="1"/>
</dbReference>
<organism evidence="11 12">
    <name type="scientific">Candidatus Lambdaproteobacteria bacterium RIFOXYD2_FULL_50_16</name>
    <dbReference type="NCBI Taxonomy" id="1817772"/>
    <lineage>
        <taxon>Bacteria</taxon>
        <taxon>Pseudomonadati</taxon>
        <taxon>Pseudomonadota</taxon>
        <taxon>Candidatus Lambdaproteobacteria</taxon>
    </lineage>
</organism>
<reference evidence="11 12" key="1">
    <citation type="journal article" date="2016" name="Nat. Commun.">
        <title>Thousands of microbial genomes shed light on interconnected biogeochemical processes in an aquifer system.</title>
        <authorList>
            <person name="Anantharaman K."/>
            <person name="Brown C.T."/>
            <person name="Hug L.A."/>
            <person name="Sharon I."/>
            <person name="Castelle C.J."/>
            <person name="Probst A.J."/>
            <person name="Thomas B.C."/>
            <person name="Singh A."/>
            <person name="Wilkins M.J."/>
            <person name="Karaoz U."/>
            <person name="Brodie E.L."/>
            <person name="Williams K.H."/>
            <person name="Hubbard S.S."/>
            <person name="Banfield J.F."/>
        </authorList>
    </citation>
    <scope>NUCLEOTIDE SEQUENCE [LARGE SCALE GENOMIC DNA]</scope>
</reference>
<feature type="coiled-coil region" evidence="7">
    <location>
        <begin position="391"/>
        <end position="421"/>
    </location>
</feature>
<dbReference type="SUPFAM" id="SSF49785">
    <property type="entry name" value="Galactose-binding domain-like"/>
    <property type="match status" value="1"/>
</dbReference>
<evidence type="ECO:0000256" key="1">
    <source>
        <dbReference type="ARBA" id="ARBA00000085"/>
    </source>
</evidence>
<name>A0A1F6G4J9_9PROT</name>
<dbReference type="CDD" id="cd00082">
    <property type="entry name" value="HisKA"/>
    <property type="match status" value="1"/>
</dbReference>
<dbReference type="AlphaFoldDB" id="A0A1F6G4J9"/>
<evidence type="ECO:0000256" key="8">
    <source>
        <dbReference type="SAM" id="Phobius"/>
    </source>
</evidence>
<feature type="transmembrane region" description="Helical" evidence="8">
    <location>
        <begin position="260"/>
        <end position="278"/>
    </location>
</feature>
<feature type="coiled-coil region" evidence="7">
    <location>
        <begin position="789"/>
        <end position="816"/>
    </location>
</feature>
<dbReference type="Gene3D" id="2.60.120.260">
    <property type="entry name" value="Galactose-binding domain-like"/>
    <property type="match status" value="1"/>
</dbReference>
<evidence type="ECO:0000256" key="6">
    <source>
        <dbReference type="PROSITE-ProRule" id="PRU00169"/>
    </source>
</evidence>
<feature type="transmembrane region" description="Helical" evidence="8">
    <location>
        <begin position="218"/>
        <end position="240"/>
    </location>
</feature>
<dbReference type="InterPro" id="IPR003661">
    <property type="entry name" value="HisK_dim/P_dom"/>
</dbReference>
<dbReference type="PRINTS" id="PR00344">
    <property type="entry name" value="BCTRLSENSOR"/>
</dbReference>
<dbReference type="Pfam" id="PF00072">
    <property type="entry name" value="Response_reg"/>
    <property type="match status" value="1"/>
</dbReference>
<comment type="caution">
    <text evidence="11">The sequence shown here is derived from an EMBL/GenBank/DDBJ whole genome shotgun (WGS) entry which is preliminary data.</text>
</comment>
<dbReference type="SUPFAM" id="SSF55874">
    <property type="entry name" value="ATPase domain of HSP90 chaperone/DNA topoisomerase II/histidine kinase"/>
    <property type="match status" value="1"/>
</dbReference>
<dbReference type="PANTHER" id="PTHR43047:SF72">
    <property type="entry name" value="OSMOSENSING HISTIDINE PROTEIN KINASE SLN1"/>
    <property type="match status" value="1"/>
</dbReference>
<dbReference type="SMART" id="SM00448">
    <property type="entry name" value="REC"/>
    <property type="match status" value="1"/>
</dbReference>
<feature type="transmembrane region" description="Helical" evidence="8">
    <location>
        <begin position="285"/>
        <end position="303"/>
    </location>
</feature>
<dbReference type="SUPFAM" id="SSF47384">
    <property type="entry name" value="Homodimeric domain of signal transducing histidine kinase"/>
    <property type="match status" value="1"/>
</dbReference>
<feature type="transmembrane region" description="Helical" evidence="8">
    <location>
        <begin position="192"/>
        <end position="211"/>
    </location>
</feature>
<evidence type="ECO:0000259" key="10">
    <source>
        <dbReference type="PROSITE" id="PS50110"/>
    </source>
</evidence>
<dbReference type="EC" id="2.7.13.3" evidence="2"/>
<keyword evidence="3 6" id="KW-0597">Phosphoprotein</keyword>
<evidence type="ECO:0000313" key="11">
    <source>
        <dbReference type="EMBL" id="OGG93021.1"/>
    </source>
</evidence>
<dbReference type="GO" id="GO:0000155">
    <property type="term" value="F:phosphorelay sensor kinase activity"/>
    <property type="evidence" value="ECO:0007669"/>
    <property type="project" value="InterPro"/>
</dbReference>
<dbReference type="InterPro" id="IPR036097">
    <property type="entry name" value="HisK_dim/P_sf"/>
</dbReference>
<dbReference type="InterPro" id="IPR005467">
    <property type="entry name" value="His_kinase_dom"/>
</dbReference>
<evidence type="ECO:0000256" key="4">
    <source>
        <dbReference type="ARBA" id="ARBA00022679"/>
    </source>
</evidence>
<dbReference type="STRING" id="1817772.A2527_13875"/>
<evidence type="ECO:0000256" key="5">
    <source>
        <dbReference type="ARBA" id="ARBA00022777"/>
    </source>
</evidence>
<evidence type="ECO:0000256" key="3">
    <source>
        <dbReference type="ARBA" id="ARBA00022553"/>
    </source>
</evidence>
<keyword evidence="4" id="KW-0808">Transferase</keyword>
<keyword evidence="5" id="KW-0418">Kinase</keyword>
<sequence>MMGLWLLLASPAGALPLAQEGRLDLRGLESLFEAPIPLKGDWKFYWGQAVTPETLDQSSPTGPIRVPSLWWDAAKVYSQVKIWGVASYHLFILLPPETPELVLSIPILQSASKVFVNGQLAWARGQVGDSYETSKPSWMPSQIDLPKGLSHIDLLVQVSNFNHVRGGMTMPFVLGARAEMAKRKSYRLLSETLIFTCLLLTGLYNLALCLYRRNDHLALYFSLTCISLSARLLVTGEMLTLDWFPDHYELLIKARNFPDYLALIFFCLYTHASFPNEFSSRATRIFVWGLGFGCVSILLNARWLTFVMVGAEVLIGIAAVWGIGVAILALYRGREGAKAYALGFALFGPTAINDVLHANGVIHTQYLAPYGMAIFFVTQALGISYRFSTAFVAVQALSEELNKKNQDLEELNLLKDQFLANTSHELKSPLQGIIGIIESFPPEEFANLTQKGRDGLRLVGYSARRLANLVNDLLDIAQIRDKRLVLHLEPTDLKVASEWVCQLCEPSLKKGKAQLQNQIPEDFPWVNADPQRLQQIFYNLIDNAIKFTPSGLISISAFQEGTRARIEVSDQGMGMDQRLLAKVLEPFVQGEGSMERAHQGSGLGLSISENLIRLQGGSIEIKSSPGLGTKVIFYLDLAVKNQSSQLADKPTSAYEPQLSLEPVETSAQDLKSGPYILIVDDEPASALAQQNLLEQKGYQVQVAYSGKEGLELIKHRLPELILADLMMPRMSGLQFCQLVRERWDASDLPVLILTAQVNPSVQLDSFDQGANDYVAKPYDPKELIARIENQLKLKELSKLRRELDSLKEQDSENLRNLLVRLMTLCLTLWEQKTGKSKLQLAETSGIWTVYLDGTTYKTRTLDRYLQVARLPAKPRWRDVVGTANFILAQIELDPDQRQQVEKLRQEIEGLMALA</sequence>
<dbReference type="EMBL" id="MFNE01000053">
    <property type="protein sequence ID" value="OGG93021.1"/>
    <property type="molecule type" value="Genomic_DNA"/>
</dbReference>
<dbReference type="GO" id="GO:0005886">
    <property type="term" value="C:plasma membrane"/>
    <property type="evidence" value="ECO:0007669"/>
    <property type="project" value="TreeGrafter"/>
</dbReference>
<dbReference type="InterPro" id="IPR003594">
    <property type="entry name" value="HATPase_dom"/>
</dbReference>
<dbReference type="InterPro" id="IPR001789">
    <property type="entry name" value="Sig_transdc_resp-reg_receiver"/>
</dbReference>
<keyword evidence="8" id="KW-1133">Transmembrane helix</keyword>
<feature type="transmembrane region" description="Helical" evidence="8">
    <location>
        <begin position="309"/>
        <end position="331"/>
    </location>
</feature>
<comment type="catalytic activity">
    <reaction evidence="1">
        <text>ATP + protein L-histidine = ADP + protein N-phospho-L-histidine.</text>
        <dbReference type="EC" id="2.7.13.3"/>
    </reaction>
</comment>
<dbReference type="SUPFAM" id="SSF52172">
    <property type="entry name" value="CheY-like"/>
    <property type="match status" value="1"/>
</dbReference>
<dbReference type="PROSITE" id="PS50110">
    <property type="entry name" value="RESPONSE_REGULATORY"/>
    <property type="match status" value="1"/>
</dbReference>
<feature type="domain" description="Response regulatory" evidence="10">
    <location>
        <begin position="675"/>
        <end position="791"/>
    </location>
</feature>
<protein>
    <recommendedName>
        <fullName evidence="2">histidine kinase</fullName>
        <ecNumber evidence="2">2.7.13.3</ecNumber>
    </recommendedName>
</protein>
<dbReference type="PANTHER" id="PTHR43047">
    <property type="entry name" value="TWO-COMPONENT HISTIDINE PROTEIN KINASE"/>
    <property type="match status" value="1"/>
</dbReference>
<dbReference type="Proteomes" id="UP000178449">
    <property type="component" value="Unassembled WGS sequence"/>
</dbReference>
<gene>
    <name evidence="11" type="ORF">A2527_13875</name>
</gene>
<feature type="domain" description="Histidine kinase" evidence="9">
    <location>
        <begin position="421"/>
        <end position="639"/>
    </location>
</feature>
<dbReference type="InterPro" id="IPR036890">
    <property type="entry name" value="HATPase_C_sf"/>
</dbReference>
<dbReference type="CDD" id="cd22890">
    <property type="entry name" value="ChiS-DBD"/>
    <property type="match status" value="1"/>
</dbReference>
<proteinExistence type="predicted"/>
<evidence type="ECO:0000313" key="12">
    <source>
        <dbReference type="Proteomes" id="UP000178449"/>
    </source>
</evidence>